<keyword evidence="3" id="KW-1185">Reference proteome</keyword>
<evidence type="ECO:0000313" key="3">
    <source>
        <dbReference type="Proteomes" id="UP000799764"/>
    </source>
</evidence>
<sequence length="529" mass="59647">MSPFPLAGYAELSQIYPDLEDFFVKQLGVDKANPSMLIEEINKMAKKDSPNVDIIGKRLIDVGRLVLKSGFDLTLSKAIARLAEVKFLPKPAENGCKTLVGKSDDFCIDDHRRFATAFKHCGILLDFSAEEVHVLSTLFEHLGLSDKYLSRAVREESAVGEEIIEHEASAKAFRSKAYALYCCDLLDLDEILSEQDITMVDWIQKPTYNVPDSSPSRPSNENAPSTSPGGHFEEAFERGAPTLSSSAPAFTPVYTVDLQDHHEGSPTRPNSSTAPPPLYERFVEQVVQNAFRAREWDIHPSPNAVSLRDASNNDVPALDHDHEETFGSRKADERAHDSRIGASGEAYVFEILRGLGLPGFTEENWRSNMRRELLAHARYVNLGSWIGRETADFVYTDRDGSLTRYLRENCFGRWPDITLFRDFAQQPIEYFLEVKSTTSSCNTRFYMSGSQYLRVYATKLEYMKDCAVPTAGPPVNRVYVILRVSDLGPNTDMKIFVDPYPRLGNDYIRFEAGTWHCTTQDTLHRDLPL</sequence>
<evidence type="ECO:0008006" key="4">
    <source>
        <dbReference type="Google" id="ProtNLM"/>
    </source>
</evidence>
<organism evidence="2 3">
    <name type="scientific">Karstenula rhodostoma CBS 690.94</name>
    <dbReference type="NCBI Taxonomy" id="1392251"/>
    <lineage>
        <taxon>Eukaryota</taxon>
        <taxon>Fungi</taxon>
        <taxon>Dikarya</taxon>
        <taxon>Ascomycota</taxon>
        <taxon>Pezizomycotina</taxon>
        <taxon>Dothideomycetes</taxon>
        <taxon>Pleosporomycetidae</taxon>
        <taxon>Pleosporales</taxon>
        <taxon>Massarineae</taxon>
        <taxon>Didymosphaeriaceae</taxon>
        <taxon>Karstenula</taxon>
    </lineage>
</organism>
<reference evidence="2" key="1">
    <citation type="journal article" date="2020" name="Stud. Mycol.">
        <title>101 Dothideomycetes genomes: a test case for predicting lifestyles and emergence of pathogens.</title>
        <authorList>
            <person name="Haridas S."/>
            <person name="Albert R."/>
            <person name="Binder M."/>
            <person name="Bloem J."/>
            <person name="Labutti K."/>
            <person name="Salamov A."/>
            <person name="Andreopoulos B."/>
            <person name="Baker S."/>
            <person name="Barry K."/>
            <person name="Bills G."/>
            <person name="Bluhm B."/>
            <person name="Cannon C."/>
            <person name="Castanera R."/>
            <person name="Culley D."/>
            <person name="Daum C."/>
            <person name="Ezra D."/>
            <person name="Gonzalez J."/>
            <person name="Henrissat B."/>
            <person name="Kuo A."/>
            <person name="Liang C."/>
            <person name="Lipzen A."/>
            <person name="Lutzoni F."/>
            <person name="Magnuson J."/>
            <person name="Mondo S."/>
            <person name="Nolan M."/>
            <person name="Ohm R."/>
            <person name="Pangilinan J."/>
            <person name="Park H.-J."/>
            <person name="Ramirez L."/>
            <person name="Alfaro M."/>
            <person name="Sun H."/>
            <person name="Tritt A."/>
            <person name="Yoshinaga Y."/>
            <person name="Zwiers L.-H."/>
            <person name="Turgeon B."/>
            <person name="Goodwin S."/>
            <person name="Spatafora J."/>
            <person name="Crous P."/>
            <person name="Grigoriev I."/>
        </authorList>
    </citation>
    <scope>NUCLEOTIDE SEQUENCE</scope>
    <source>
        <strain evidence="2">CBS 690.94</strain>
    </source>
</reference>
<evidence type="ECO:0000256" key="1">
    <source>
        <dbReference type="SAM" id="MobiDB-lite"/>
    </source>
</evidence>
<comment type="caution">
    <text evidence="2">The sequence shown here is derived from an EMBL/GenBank/DDBJ whole genome shotgun (WGS) entry which is preliminary data.</text>
</comment>
<dbReference type="EMBL" id="MU001494">
    <property type="protein sequence ID" value="KAF2449759.1"/>
    <property type="molecule type" value="Genomic_DNA"/>
</dbReference>
<accession>A0A9P4PVP1</accession>
<dbReference type="OrthoDB" id="1262810at2759"/>
<dbReference type="Proteomes" id="UP000799764">
    <property type="component" value="Unassembled WGS sequence"/>
</dbReference>
<proteinExistence type="predicted"/>
<feature type="region of interest" description="Disordered" evidence="1">
    <location>
        <begin position="209"/>
        <end position="234"/>
    </location>
</feature>
<protein>
    <recommendedName>
        <fullName evidence="4">Protein NO VEIN C-terminal domain-containing protein</fullName>
    </recommendedName>
</protein>
<name>A0A9P4PVP1_9PLEO</name>
<feature type="compositionally biased region" description="Polar residues" evidence="1">
    <location>
        <begin position="209"/>
        <end position="228"/>
    </location>
</feature>
<gene>
    <name evidence="2" type="ORF">P171DRAFT_405262</name>
</gene>
<dbReference type="AlphaFoldDB" id="A0A9P4PVP1"/>
<evidence type="ECO:0000313" key="2">
    <source>
        <dbReference type="EMBL" id="KAF2449759.1"/>
    </source>
</evidence>